<evidence type="ECO:0000313" key="2">
    <source>
        <dbReference type="Proteomes" id="UP000316304"/>
    </source>
</evidence>
<dbReference type="EMBL" id="SJPT01000015">
    <property type="protein sequence ID" value="TWU17097.1"/>
    <property type="molecule type" value="Genomic_DNA"/>
</dbReference>
<organism evidence="1 2">
    <name type="scientific">Novipirellula galeiformis</name>
    <dbReference type="NCBI Taxonomy" id="2528004"/>
    <lineage>
        <taxon>Bacteria</taxon>
        <taxon>Pseudomonadati</taxon>
        <taxon>Planctomycetota</taxon>
        <taxon>Planctomycetia</taxon>
        <taxon>Pirellulales</taxon>
        <taxon>Pirellulaceae</taxon>
        <taxon>Novipirellula</taxon>
    </lineage>
</organism>
<dbReference type="AlphaFoldDB" id="A0A5C6BZG8"/>
<sequence>MSQSSKVLDQMQHSRFAAPLPKATGNAAKWALWGDNGDAVALIGVTNLRVHPAEEF</sequence>
<accession>A0A5C6BZG8</accession>
<dbReference type="RefSeq" id="WP_197169503.1">
    <property type="nucleotide sequence ID" value="NZ_SJPT01000015.1"/>
</dbReference>
<keyword evidence="2" id="KW-1185">Reference proteome</keyword>
<reference evidence="1 2" key="1">
    <citation type="submission" date="2019-02" db="EMBL/GenBank/DDBJ databases">
        <title>Deep-cultivation of Planctomycetes and their phenomic and genomic characterization uncovers novel biology.</title>
        <authorList>
            <person name="Wiegand S."/>
            <person name="Jogler M."/>
            <person name="Boedeker C."/>
            <person name="Pinto D."/>
            <person name="Vollmers J."/>
            <person name="Rivas-Marin E."/>
            <person name="Kohn T."/>
            <person name="Peeters S.H."/>
            <person name="Heuer A."/>
            <person name="Rast P."/>
            <person name="Oberbeckmann S."/>
            <person name="Bunk B."/>
            <person name="Jeske O."/>
            <person name="Meyerdierks A."/>
            <person name="Storesund J.E."/>
            <person name="Kallscheuer N."/>
            <person name="Luecker S."/>
            <person name="Lage O.M."/>
            <person name="Pohl T."/>
            <person name="Merkel B.J."/>
            <person name="Hornburger P."/>
            <person name="Mueller R.-W."/>
            <person name="Bruemmer F."/>
            <person name="Labrenz M."/>
            <person name="Spormann A.M."/>
            <person name="Op Den Camp H."/>
            <person name="Overmann J."/>
            <person name="Amann R."/>
            <person name="Jetten M.S.M."/>
            <person name="Mascher T."/>
            <person name="Medema M.H."/>
            <person name="Devos D.P."/>
            <person name="Kaster A.-K."/>
            <person name="Ovreas L."/>
            <person name="Rohde M."/>
            <person name="Galperin M.Y."/>
            <person name="Jogler C."/>
        </authorList>
    </citation>
    <scope>NUCLEOTIDE SEQUENCE [LARGE SCALE GENOMIC DNA]</scope>
    <source>
        <strain evidence="1 2">Pla52o</strain>
    </source>
</reference>
<comment type="caution">
    <text evidence="1">The sequence shown here is derived from an EMBL/GenBank/DDBJ whole genome shotgun (WGS) entry which is preliminary data.</text>
</comment>
<gene>
    <name evidence="1" type="ORF">Pla52o_54340</name>
</gene>
<evidence type="ECO:0000313" key="1">
    <source>
        <dbReference type="EMBL" id="TWU17097.1"/>
    </source>
</evidence>
<dbReference type="Proteomes" id="UP000316304">
    <property type="component" value="Unassembled WGS sequence"/>
</dbReference>
<proteinExistence type="predicted"/>
<name>A0A5C6BZG8_9BACT</name>
<protein>
    <submittedName>
        <fullName evidence="1">Uncharacterized protein</fullName>
    </submittedName>
</protein>